<evidence type="ECO:0000313" key="1">
    <source>
        <dbReference type="Proteomes" id="UP000887576"/>
    </source>
</evidence>
<sequence>MESQNFDFDDSNEDVLEAEIIKMLNMTTIPDSSMTKTNQQWFRMMTAFCYGFLAIAGLICNGVFCYVIWRSKKLHTVTHMLMTNLALSNILFLLFHPPFFMSTYILQTNWVFGTVICKTSFSVVYVTATGSFYFMSLVAIDRWLAIFCRKSRLNKKKCMWLTAIVWLIAFTVASPYIILSGEVHPMGKQQIFNSALLGDFPDLLPQDRVQCGIDCPSCKRVLQVTTILAQYGVSLFVMIPTYGHLAFFLWKRPTVGVQSRERFKKAQHKRRRMLVTLLAIVAFLILCWSPLFSVGVLHTYRLINNDSLSIYIYTSMVALLGVVVTPCFYLLNDGFRQQMLLIVPCCRRIQHDIQKKKTNTDNTSNIEKNNRSQEQEKDDNKAPKQCSPLLASGFSTKQSNVALTARSSTSDISAYLRKNSLDYAELPSSCMFDSKSDMVQL</sequence>
<organism evidence="1 2">
    <name type="scientific">Panagrolaimus sp. JU765</name>
    <dbReference type="NCBI Taxonomy" id="591449"/>
    <lineage>
        <taxon>Eukaryota</taxon>
        <taxon>Metazoa</taxon>
        <taxon>Ecdysozoa</taxon>
        <taxon>Nematoda</taxon>
        <taxon>Chromadorea</taxon>
        <taxon>Rhabditida</taxon>
        <taxon>Tylenchina</taxon>
        <taxon>Panagrolaimomorpha</taxon>
        <taxon>Panagrolaimoidea</taxon>
        <taxon>Panagrolaimidae</taxon>
        <taxon>Panagrolaimus</taxon>
    </lineage>
</organism>
<reference evidence="2" key="1">
    <citation type="submission" date="2022-11" db="UniProtKB">
        <authorList>
            <consortium name="WormBaseParasite"/>
        </authorList>
    </citation>
    <scope>IDENTIFICATION</scope>
</reference>
<evidence type="ECO:0000313" key="2">
    <source>
        <dbReference type="WBParaSite" id="JU765_v2.g19825.t1"/>
    </source>
</evidence>
<accession>A0AC34QW27</accession>
<name>A0AC34QW27_9BILA</name>
<dbReference type="WBParaSite" id="JU765_v2.g19825.t1">
    <property type="protein sequence ID" value="JU765_v2.g19825.t1"/>
    <property type="gene ID" value="JU765_v2.g19825"/>
</dbReference>
<protein>
    <submittedName>
        <fullName evidence="2">G-protein coupled receptors family 1 profile domain-containing protein</fullName>
    </submittedName>
</protein>
<proteinExistence type="predicted"/>
<dbReference type="Proteomes" id="UP000887576">
    <property type="component" value="Unplaced"/>
</dbReference>